<proteinExistence type="predicted"/>
<dbReference type="EMBL" id="GEDC01006910">
    <property type="protein sequence ID" value="JAS30388.1"/>
    <property type="molecule type" value="Transcribed_RNA"/>
</dbReference>
<feature type="compositionally biased region" description="Basic and acidic residues" evidence="1">
    <location>
        <begin position="61"/>
        <end position="80"/>
    </location>
</feature>
<feature type="compositionally biased region" description="Basic and acidic residues" evidence="1">
    <location>
        <begin position="145"/>
        <end position="179"/>
    </location>
</feature>
<feature type="region of interest" description="Disordered" evidence="1">
    <location>
        <begin position="145"/>
        <end position="184"/>
    </location>
</feature>
<evidence type="ECO:0000256" key="1">
    <source>
        <dbReference type="SAM" id="MobiDB-lite"/>
    </source>
</evidence>
<protein>
    <submittedName>
        <fullName evidence="2">Uncharacterized protein</fullName>
    </submittedName>
</protein>
<feature type="non-terminal residue" evidence="2">
    <location>
        <position position="1"/>
    </location>
</feature>
<organism evidence="2">
    <name type="scientific">Clastoptera arizonana</name>
    <name type="common">Arizona spittle bug</name>
    <dbReference type="NCBI Taxonomy" id="38151"/>
    <lineage>
        <taxon>Eukaryota</taxon>
        <taxon>Metazoa</taxon>
        <taxon>Ecdysozoa</taxon>
        <taxon>Arthropoda</taxon>
        <taxon>Hexapoda</taxon>
        <taxon>Insecta</taxon>
        <taxon>Pterygota</taxon>
        <taxon>Neoptera</taxon>
        <taxon>Paraneoptera</taxon>
        <taxon>Hemiptera</taxon>
        <taxon>Auchenorrhyncha</taxon>
        <taxon>Cercopoidea</taxon>
        <taxon>Clastopteridae</taxon>
        <taxon>Clastoptera</taxon>
    </lineage>
</organism>
<feature type="region of interest" description="Disordered" evidence="1">
    <location>
        <begin position="61"/>
        <end position="81"/>
    </location>
</feature>
<name>A0A1B6DXI6_9HEMI</name>
<dbReference type="AlphaFoldDB" id="A0A1B6DXI6"/>
<feature type="compositionally biased region" description="Acidic residues" evidence="1">
    <location>
        <begin position="277"/>
        <end position="286"/>
    </location>
</feature>
<feature type="compositionally biased region" description="Basic and acidic residues" evidence="1">
    <location>
        <begin position="300"/>
        <end position="320"/>
    </location>
</feature>
<sequence>NRDISQQRLTDNMILEDFDGTEYRVVGMIKNSRHCLVQVLDPSKLIRAVRRDEDTDIDSLRQHEYERGSERGETHHEDRGIQNVSRDQMFIREGNAEILRLVTRGKVEEEVTFNQPDHSYTIEENIQSNKKQESDGKEIIMKRFIEDQKENGDPRSVKNSFEKKTPEHSTEQQDVKQNDGSEQNGDLIKTIINIPDRNLSTSDVNRLTTLQRDLLLTRFLVEEQKRSLAHITNHDDTQSLPGMTSSMATQTDVNRGTQTDILHTLRPPKRKVKSDVEDSGGSETEESPINKLNKVKKIRYKNEKPETSERSTRSLSRCEI</sequence>
<reference evidence="2" key="1">
    <citation type="submission" date="2015-12" db="EMBL/GenBank/DDBJ databases">
        <title>De novo transcriptome assembly of four potential Pierce s Disease insect vectors from Arizona vineyards.</title>
        <authorList>
            <person name="Tassone E.E."/>
        </authorList>
    </citation>
    <scope>NUCLEOTIDE SEQUENCE</scope>
</reference>
<feature type="compositionally biased region" description="Polar residues" evidence="1">
    <location>
        <begin position="238"/>
        <end position="261"/>
    </location>
</feature>
<evidence type="ECO:0000313" key="2">
    <source>
        <dbReference type="EMBL" id="JAS30388.1"/>
    </source>
</evidence>
<gene>
    <name evidence="2" type="ORF">g.2301</name>
</gene>
<feature type="region of interest" description="Disordered" evidence="1">
    <location>
        <begin position="234"/>
        <end position="320"/>
    </location>
</feature>
<accession>A0A1B6DXI6</accession>